<gene>
    <name evidence="8" type="ordered locus">Theam_0928</name>
</gene>
<dbReference type="Gene3D" id="3.40.50.300">
    <property type="entry name" value="P-loop containing nucleotide triphosphate hydrolases"/>
    <property type="match status" value="1"/>
</dbReference>
<dbReference type="InterPro" id="IPR027417">
    <property type="entry name" value="P-loop_NTPase"/>
</dbReference>
<feature type="coiled-coil region" evidence="6">
    <location>
        <begin position="283"/>
        <end position="324"/>
    </location>
</feature>
<evidence type="ECO:0000256" key="5">
    <source>
        <dbReference type="ARBA" id="ARBA00023136"/>
    </source>
</evidence>
<dbReference type="PANTHER" id="PTHR10465:SF0">
    <property type="entry name" value="SARCALUMENIN"/>
    <property type="match status" value="1"/>
</dbReference>
<evidence type="ECO:0000313" key="8">
    <source>
        <dbReference type="EMBL" id="ADU96895.1"/>
    </source>
</evidence>
<name>E8T200_THEA1</name>
<dbReference type="InterPro" id="IPR027094">
    <property type="entry name" value="Mitofusin_fam"/>
</dbReference>
<organism evidence="8 9">
    <name type="scientific">Thermovibrio ammonificans (strain DSM 15698 / JCM 12110 / HB-1)</name>
    <dbReference type="NCBI Taxonomy" id="648996"/>
    <lineage>
        <taxon>Bacteria</taxon>
        <taxon>Pseudomonadati</taxon>
        <taxon>Aquificota</taxon>
        <taxon>Aquificia</taxon>
        <taxon>Desulfurobacteriales</taxon>
        <taxon>Desulfurobacteriaceae</taxon>
        <taxon>Thermovibrio</taxon>
    </lineage>
</organism>
<reference evidence="8" key="1">
    <citation type="submission" date="2011-01" db="EMBL/GenBank/DDBJ databases">
        <title>Complete sequence of chromosome of Thermovibrio ammonificans HB-1.</title>
        <authorList>
            <consortium name="US DOE Joint Genome Institute"/>
            <person name="Lucas S."/>
            <person name="Copeland A."/>
            <person name="Lapidus A."/>
            <person name="Cheng J.-F."/>
            <person name="Goodwin L."/>
            <person name="Pitluck S."/>
            <person name="Davenport K."/>
            <person name="Detter J.C."/>
            <person name="Han C."/>
            <person name="Tapia R."/>
            <person name="Land M."/>
            <person name="Hauser L."/>
            <person name="Kyrpides N."/>
            <person name="Ivanova N."/>
            <person name="Ovchinnikova G."/>
            <person name="Vetriani C."/>
            <person name="Woyke T."/>
        </authorList>
    </citation>
    <scope>NUCLEOTIDE SEQUENCE [LARGE SCALE GENOMIC DNA]</scope>
    <source>
        <strain evidence="8">HB-1</strain>
    </source>
</reference>
<dbReference type="OrthoDB" id="9816479at2"/>
<dbReference type="RefSeq" id="WP_013537681.1">
    <property type="nucleotide sequence ID" value="NC_014926.1"/>
</dbReference>
<evidence type="ECO:0000313" key="9">
    <source>
        <dbReference type="Proteomes" id="UP000006362"/>
    </source>
</evidence>
<keyword evidence="5" id="KW-0472">Membrane</keyword>
<evidence type="ECO:0000259" key="7">
    <source>
        <dbReference type="Pfam" id="PF00350"/>
    </source>
</evidence>
<accession>E8T200</accession>
<dbReference type="GO" id="GO:0016020">
    <property type="term" value="C:membrane"/>
    <property type="evidence" value="ECO:0007669"/>
    <property type="project" value="UniProtKB-SubCell"/>
</dbReference>
<dbReference type="InterPro" id="IPR045063">
    <property type="entry name" value="Dynamin_N"/>
</dbReference>
<evidence type="ECO:0000256" key="1">
    <source>
        <dbReference type="ARBA" id="ARBA00004370"/>
    </source>
</evidence>
<dbReference type="GO" id="GO:0003924">
    <property type="term" value="F:GTPase activity"/>
    <property type="evidence" value="ECO:0007669"/>
    <property type="project" value="InterPro"/>
</dbReference>
<keyword evidence="4" id="KW-0342">GTP-binding</keyword>
<dbReference type="EMBL" id="CP002444">
    <property type="protein sequence ID" value="ADU96895.1"/>
    <property type="molecule type" value="Genomic_DNA"/>
</dbReference>
<dbReference type="Pfam" id="PF00350">
    <property type="entry name" value="Dynamin_N"/>
    <property type="match status" value="1"/>
</dbReference>
<feature type="domain" description="Dynamin N-terminal" evidence="7">
    <location>
        <begin position="32"/>
        <end position="189"/>
    </location>
</feature>
<dbReference type="eggNOG" id="COG0699">
    <property type="taxonomic scope" value="Bacteria"/>
</dbReference>
<keyword evidence="3" id="KW-0378">Hydrolase</keyword>
<protein>
    <submittedName>
        <fullName evidence="8">GTP-binding protein HSR1-related protein</fullName>
    </submittedName>
</protein>
<dbReference type="Proteomes" id="UP000006362">
    <property type="component" value="Chromosome"/>
</dbReference>
<dbReference type="STRING" id="648996.Theam_0928"/>
<evidence type="ECO:0000256" key="4">
    <source>
        <dbReference type="ARBA" id="ARBA00023134"/>
    </source>
</evidence>
<evidence type="ECO:0000256" key="6">
    <source>
        <dbReference type="SAM" id="Coils"/>
    </source>
</evidence>
<dbReference type="HOGENOM" id="CLU_490825_0_0_0"/>
<dbReference type="GO" id="GO:0008053">
    <property type="term" value="P:mitochondrial fusion"/>
    <property type="evidence" value="ECO:0007669"/>
    <property type="project" value="TreeGrafter"/>
</dbReference>
<dbReference type="KEGG" id="tam:Theam_0928"/>
<evidence type="ECO:0000256" key="2">
    <source>
        <dbReference type="ARBA" id="ARBA00022741"/>
    </source>
</evidence>
<feature type="coiled-coil region" evidence="6">
    <location>
        <begin position="495"/>
        <end position="551"/>
    </location>
</feature>
<dbReference type="AlphaFoldDB" id="E8T200"/>
<dbReference type="GO" id="GO:0005525">
    <property type="term" value="F:GTP binding"/>
    <property type="evidence" value="ECO:0007669"/>
    <property type="project" value="UniProtKB-KW"/>
</dbReference>
<dbReference type="PANTHER" id="PTHR10465">
    <property type="entry name" value="TRANSMEMBRANE GTPASE FZO1"/>
    <property type="match status" value="1"/>
</dbReference>
<evidence type="ECO:0000256" key="3">
    <source>
        <dbReference type="ARBA" id="ARBA00022801"/>
    </source>
</evidence>
<dbReference type="SUPFAM" id="SSF52540">
    <property type="entry name" value="P-loop containing nucleoside triphosphate hydrolases"/>
    <property type="match status" value="1"/>
</dbReference>
<comment type="subcellular location">
    <subcellularLocation>
        <location evidence="1">Membrane</location>
    </subcellularLocation>
</comment>
<keyword evidence="6" id="KW-0175">Coiled coil</keyword>
<keyword evidence="9" id="KW-1185">Reference proteome</keyword>
<keyword evidence="2" id="KW-0547">Nucleotide-binding</keyword>
<proteinExistence type="predicted"/>
<sequence length="555" mass="62461">MIQELKETAAKYGLETILQKLEKLEAPIQIKIGFLGEFNSGKSSLINAILGTRILPTMEKPTTKNIIHLIPDKSVEVPEFFKEENGEIIKIEPLEFQEIALGRKEGEALVKIPALEHLPEGIEVVDTPGIASLEKTDTEITFGYLPELDAAIVCQDITFGTIPESVLKFLKRPDVKPLLSKTLFVLTKADRIPQKDIEKVKKHATKVIQTLFKELQIQERVENKIFVTSAKRAFEGDSASIESFLKGLQEEVFKKKEILEKERRLKEAAKIANELAKSLRDLLSKTELDNSQIDREINTVENELYQIEKEKKKLQEAVTEIAEQVFYIAEKLLRAHKMNIVSAEDEDELKQILSQIEEEFTDRINKLIERKLKLSEEFSSITIKEAVNSIKEQIASELKKIEIIKVILTGVLTAIVIPGAGAANAAEGIAGAFISKLGKIGKAVGLEKAGKILAKVIKSINPVEIIGNPVARKYLASKYDEIVPQISSLISNSIEEELEKILEDTFSELQEKEEIKKEILLQLKEQKLNSIKELNKYKQELLQDIEKVEKLARGV</sequence>